<feature type="region of interest" description="Disordered" evidence="1">
    <location>
        <begin position="1"/>
        <end position="36"/>
    </location>
</feature>
<reference evidence="2 3" key="1">
    <citation type="journal article" date="2018" name="Front. Plant Sci.">
        <title>Red Clover (Trifolium pratense) and Zigzag Clover (T. medium) - A Picture of Genomic Similarities and Differences.</title>
        <authorList>
            <person name="Dluhosova J."/>
            <person name="Istvanek J."/>
            <person name="Nedelnik J."/>
            <person name="Repkova J."/>
        </authorList>
    </citation>
    <scope>NUCLEOTIDE SEQUENCE [LARGE SCALE GENOMIC DNA]</scope>
    <source>
        <strain evidence="3">cv. 10/8</strain>
        <tissue evidence="2">Leaf</tissue>
    </source>
</reference>
<comment type="caution">
    <text evidence="2">The sequence shown here is derived from an EMBL/GenBank/DDBJ whole genome shotgun (WGS) entry which is preliminary data.</text>
</comment>
<evidence type="ECO:0000256" key="1">
    <source>
        <dbReference type="SAM" id="MobiDB-lite"/>
    </source>
</evidence>
<sequence length="55" mass="5386">MAIPSKGDAPTAPVGGGVAETVQPSPKKRKISAAQKGRSLSLTAGAIAAVDELEG</sequence>
<keyword evidence="3" id="KW-1185">Reference proteome</keyword>
<evidence type="ECO:0000313" key="2">
    <source>
        <dbReference type="EMBL" id="MCI91556.1"/>
    </source>
</evidence>
<accession>A0A392VTG9</accession>
<feature type="non-terminal residue" evidence="2">
    <location>
        <position position="55"/>
    </location>
</feature>
<proteinExistence type="predicted"/>
<name>A0A392VTG9_9FABA</name>
<organism evidence="2 3">
    <name type="scientific">Trifolium medium</name>
    <dbReference type="NCBI Taxonomy" id="97028"/>
    <lineage>
        <taxon>Eukaryota</taxon>
        <taxon>Viridiplantae</taxon>
        <taxon>Streptophyta</taxon>
        <taxon>Embryophyta</taxon>
        <taxon>Tracheophyta</taxon>
        <taxon>Spermatophyta</taxon>
        <taxon>Magnoliopsida</taxon>
        <taxon>eudicotyledons</taxon>
        <taxon>Gunneridae</taxon>
        <taxon>Pentapetalae</taxon>
        <taxon>rosids</taxon>
        <taxon>fabids</taxon>
        <taxon>Fabales</taxon>
        <taxon>Fabaceae</taxon>
        <taxon>Papilionoideae</taxon>
        <taxon>50 kb inversion clade</taxon>
        <taxon>NPAAA clade</taxon>
        <taxon>Hologalegina</taxon>
        <taxon>IRL clade</taxon>
        <taxon>Trifolieae</taxon>
        <taxon>Trifolium</taxon>
    </lineage>
</organism>
<dbReference type="AlphaFoldDB" id="A0A392VTG9"/>
<evidence type="ECO:0000313" key="3">
    <source>
        <dbReference type="Proteomes" id="UP000265520"/>
    </source>
</evidence>
<protein>
    <submittedName>
        <fullName evidence="2">Uncharacterized protein</fullName>
    </submittedName>
</protein>
<dbReference type="Proteomes" id="UP000265520">
    <property type="component" value="Unassembled WGS sequence"/>
</dbReference>
<dbReference type="EMBL" id="LXQA011275381">
    <property type="protein sequence ID" value="MCI91556.1"/>
    <property type="molecule type" value="Genomic_DNA"/>
</dbReference>